<dbReference type="Pfam" id="PF13614">
    <property type="entry name" value="AAA_31"/>
    <property type="match status" value="1"/>
</dbReference>
<name>A0A119HFI7_9BURK</name>
<sequence length="347" mass="38703">MCGIDRARLHYLATKEGSSLPPGEVSNNGRTRQFTLAETRQWVQQISKVKKSPLLETGVAQGKVLISSQLKGGSCKTTTTMCIAQALTLLGRKVLVVDLDPQASLTELCGLYGENLDLELVAEDTVLGAIISPEDYPLEGVVRQTYWDGLDIIPAHPGLFEAEFHLPAMVTKNPNFMFWTQLRRSLEPLRKKYDYIIMDSAPSLSYLTLNGLMAADAMVMPLILEGLDFISSTSFWGLFADMGKTFTKFEGDKKYDFVSILLSKVDYNTSSSAPVVKGWVNRAYSDWLSPIEIPASSVMSNGGMKFSTVFDVSKWEGSNKTLQRVREPLDEYARWLDKFYSEKWGTA</sequence>
<dbReference type="SUPFAM" id="SSF52540">
    <property type="entry name" value="P-loop containing nucleoside triphosphate hydrolases"/>
    <property type="match status" value="1"/>
</dbReference>
<organism evidence="2 3">
    <name type="scientific">Burkholderia ubonensis</name>
    <dbReference type="NCBI Taxonomy" id="101571"/>
    <lineage>
        <taxon>Bacteria</taxon>
        <taxon>Pseudomonadati</taxon>
        <taxon>Pseudomonadota</taxon>
        <taxon>Betaproteobacteria</taxon>
        <taxon>Burkholderiales</taxon>
        <taxon>Burkholderiaceae</taxon>
        <taxon>Burkholderia</taxon>
        <taxon>Burkholderia cepacia complex</taxon>
    </lineage>
</organism>
<evidence type="ECO:0000313" key="2">
    <source>
        <dbReference type="EMBL" id="KWA84001.1"/>
    </source>
</evidence>
<comment type="caution">
    <text evidence="2">The sequence shown here is derived from an EMBL/GenBank/DDBJ whole genome shotgun (WGS) entry which is preliminary data.</text>
</comment>
<feature type="domain" description="AAA" evidence="1">
    <location>
        <begin position="64"/>
        <end position="225"/>
    </location>
</feature>
<dbReference type="CDD" id="cd02042">
    <property type="entry name" value="ParAB_family"/>
    <property type="match status" value="1"/>
</dbReference>
<dbReference type="InterPro" id="IPR027417">
    <property type="entry name" value="P-loop_NTPase"/>
</dbReference>
<dbReference type="Proteomes" id="UP000060630">
    <property type="component" value="Unassembled WGS sequence"/>
</dbReference>
<evidence type="ECO:0000259" key="1">
    <source>
        <dbReference type="Pfam" id="PF13614"/>
    </source>
</evidence>
<accession>A0A119HFI7</accession>
<dbReference type="InterPro" id="IPR025669">
    <property type="entry name" value="AAA_dom"/>
</dbReference>
<dbReference type="PANTHER" id="PTHR13696:SF52">
    <property type="entry name" value="PARA FAMILY PROTEIN CT_582"/>
    <property type="match status" value="1"/>
</dbReference>
<protein>
    <submittedName>
        <fullName evidence="2">Plasmid partition protein A</fullName>
    </submittedName>
</protein>
<gene>
    <name evidence="2" type="ORF">WL29_21795</name>
</gene>
<dbReference type="PANTHER" id="PTHR13696">
    <property type="entry name" value="P-LOOP CONTAINING NUCLEOSIDE TRIPHOSPHATE HYDROLASE"/>
    <property type="match status" value="1"/>
</dbReference>
<proteinExistence type="predicted"/>
<dbReference type="InterPro" id="IPR050678">
    <property type="entry name" value="DNA_Partitioning_ATPase"/>
</dbReference>
<evidence type="ECO:0000313" key="3">
    <source>
        <dbReference type="Proteomes" id="UP000060630"/>
    </source>
</evidence>
<reference evidence="2 3" key="1">
    <citation type="submission" date="2015-11" db="EMBL/GenBank/DDBJ databases">
        <title>Expanding the genomic diversity of Burkholderia species for the development of highly accurate diagnostics.</title>
        <authorList>
            <person name="Sahl J."/>
            <person name="Keim P."/>
            <person name="Wagner D."/>
        </authorList>
    </citation>
    <scope>NUCLEOTIDE SEQUENCE [LARGE SCALE GENOMIC DNA]</scope>
    <source>
        <strain evidence="2 3">MSMB2087WGS</strain>
    </source>
</reference>
<dbReference type="Gene3D" id="3.40.50.300">
    <property type="entry name" value="P-loop containing nucleotide triphosphate hydrolases"/>
    <property type="match status" value="1"/>
</dbReference>
<dbReference type="EMBL" id="LPHD01000049">
    <property type="protein sequence ID" value="KWA84001.1"/>
    <property type="molecule type" value="Genomic_DNA"/>
</dbReference>
<dbReference type="AlphaFoldDB" id="A0A119HFI7"/>